<dbReference type="SUPFAM" id="SSF53041">
    <property type="entry name" value="Resolvase-like"/>
    <property type="match status" value="1"/>
</dbReference>
<dbReference type="AlphaFoldDB" id="A0A5S4GQ60"/>
<protein>
    <submittedName>
        <fullName evidence="3">Recombinase family protein</fullName>
    </submittedName>
</protein>
<dbReference type="PROSITE" id="PS51736">
    <property type="entry name" value="RECOMBINASES_3"/>
    <property type="match status" value="1"/>
</dbReference>
<proteinExistence type="predicted"/>
<name>A0A5S4GQ60_9ACTN</name>
<sequence length="115" mass="12330">MRHREGDLLTVQEVDRLGRKLLGGLIVLNDLFQRGVGVKVLKGIAADEHTGRSFILARALALAEDRRRDIVRKSKNGLETARKHGKADLRSTTTNAPRSSTVAGAGNPSAPSPPG</sequence>
<evidence type="ECO:0000313" key="4">
    <source>
        <dbReference type="Proteomes" id="UP000306628"/>
    </source>
</evidence>
<evidence type="ECO:0000256" key="1">
    <source>
        <dbReference type="SAM" id="MobiDB-lite"/>
    </source>
</evidence>
<reference evidence="3 4" key="1">
    <citation type="submission" date="2019-05" db="EMBL/GenBank/DDBJ databases">
        <title>Draft genome sequence of Nonomuraea zeae DSM 100528.</title>
        <authorList>
            <person name="Saricaoglu S."/>
            <person name="Isik K."/>
        </authorList>
    </citation>
    <scope>NUCLEOTIDE SEQUENCE [LARGE SCALE GENOMIC DNA]</scope>
    <source>
        <strain evidence="3 4">DSM 100528</strain>
    </source>
</reference>
<dbReference type="RefSeq" id="WP_138690321.1">
    <property type="nucleotide sequence ID" value="NZ_JBHSAZ010000009.1"/>
</dbReference>
<evidence type="ECO:0000313" key="3">
    <source>
        <dbReference type="EMBL" id="TMR35007.1"/>
    </source>
</evidence>
<dbReference type="InterPro" id="IPR006119">
    <property type="entry name" value="Resolv_N"/>
</dbReference>
<dbReference type="Pfam" id="PF00239">
    <property type="entry name" value="Resolvase"/>
    <property type="match status" value="1"/>
</dbReference>
<comment type="caution">
    <text evidence="3">The sequence shown here is derived from an EMBL/GenBank/DDBJ whole genome shotgun (WGS) entry which is preliminary data.</text>
</comment>
<evidence type="ECO:0000259" key="2">
    <source>
        <dbReference type="PROSITE" id="PS51736"/>
    </source>
</evidence>
<keyword evidence="4" id="KW-1185">Reference proteome</keyword>
<dbReference type="GO" id="GO:0000150">
    <property type="term" value="F:DNA strand exchange activity"/>
    <property type="evidence" value="ECO:0007669"/>
    <property type="project" value="InterPro"/>
</dbReference>
<feature type="region of interest" description="Disordered" evidence="1">
    <location>
        <begin position="73"/>
        <end position="115"/>
    </location>
</feature>
<feature type="compositionally biased region" description="Basic and acidic residues" evidence="1">
    <location>
        <begin position="80"/>
        <end position="89"/>
    </location>
</feature>
<accession>A0A5S4GQ60</accession>
<dbReference type="InterPro" id="IPR036162">
    <property type="entry name" value="Resolvase-like_N_sf"/>
</dbReference>
<feature type="compositionally biased region" description="Polar residues" evidence="1">
    <location>
        <begin position="90"/>
        <end position="102"/>
    </location>
</feature>
<dbReference type="OrthoDB" id="3405463at2"/>
<organism evidence="3 4">
    <name type="scientific">Nonomuraea zeae</name>
    <dbReference type="NCBI Taxonomy" id="1642303"/>
    <lineage>
        <taxon>Bacteria</taxon>
        <taxon>Bacillati</taxon>
        <taxon>Actinomycetota</taxon>
        <taxon>Actinomycetes</taxon>
        <taxon>Streptosporangiales</taxon>
        <taxon>Streptosporangiaceae</taxon>
        <taxon>Nonomuraea</taxon>
    </lineage>
</organism>
<gene>
    <name evidence="3" type="ORF">ETD85_15045</name>
</gene>
<feature type="domain" description="Resolvase/invertase-type recombinase catalytic" evidence="2">
    <location>
        <begin position="1"/>
        <end position="85"/>
    </location>
</feature>
<dbReference type="GO" id="GO:0003677">
    <property type="term" value="F:DNA binding"/>
    <property type="evidence" value="ECO:0007669"/>
    <property type="project" value="InterPro"/>
</dbReference>
<dbReference type="Proteomes" id="UP000306628">
    <property type="component" value="Unassembled WGS sequence"/>
</dbReference>
<dbReference type="Gene3D" id="3.40.50.1390">
    <property type="entry name" value="Resolvase, N-terminal catalytic domain"/>
    <property type="match status" value="1"/>
</dbReference>
<dbReference type="EMBL" id="VCKX01000038">
    <property type="protein sequence ID" value="TMR35007.1"/>
    <property type="molecule type" value="Genomic_DNA"/>
</dbReference>